<dbReference type="Proteomes" id="UP001344447">
    <property type="component" value="Unassembled WGS sequence"/>
</dbReference>
<evidence type="ECO:0000256" key="2">
    <source>
        <dbReference type="ARBA" id="ARBA00004613"/>
    </source>
</evidence>
<evidence type="ECO:0000256" key="7">
    <source>
        <dbReference type="ARBA" id="ARBA00022638"/>
    </source>
</evidence>
<dbReference type="FunFam" id="3.20.20.80:FF:000101">
    <property type="entry name" value="Lysozyme, putative"/>
    <property type="match status" value="1"/>
</dbReference>
<dbReference type="GO" id="GO:0009253">
    <property type="term" value="P:peptidoglycan catabolic process"/>
    <property type="evidence" value="ECO:0007669"/>
    <property type="project" value="InterPro"/>
</dbReference>
<comment type="similarity">
    <text evidence="3">Belongs to the glycosyl hydrolase 25 family.</text>
</comment>
<dbReference type="PANTHER" id="PTHR23208:SF32">
    <property type="entry name" value="GH FAMILY 25 LYSOZYME 5-RELATED"/>
    <property type="match status" value="1"/>
</dbReference>
<evidence type="ECO:0000256" key="11">
    <source>
        <dbReference type="SAM" id="SignalP"/>
    </source>
</evidence>
<feature type="chain" id="PRO_5043010849" description="lysozyme" evidence="11">
    <location>
        <begin position="21"/>
        <end position="216"/>
    </location>
</feature>
<dbReference type="AlphaFoldDB" id="A0AAN7U4W6"/>
<dbReference type="GO" id="GO:0007165">
    <property type="term" value="P:signal transduction"/>
    <property type="evidence" value="ECO:0007669"/>
    <property type="project" value="TreeGrafter"/>
</dbReference>
<dbReference type="GO" id="GO:0016998">
    <property type="term" value="P:cell wall macromolecule catabolic process"/>
    <property type="evidence" value="ECO:0007669"/>
    <property type="project" value="InterPro"/>
</dbReference>
<dbReference type="PROSITE" id="PS51904">
    <property type="entry name" value="GLYCOSYL_HYDROL_F25_2"/>
    <property type="match status" value="1"/>
</dbReference>
<sequence>MRLIVSLVFIFTLIFNVVFSHIGIDVSSGTDVSGFQCLKDKKYSRAIIRCFESIGSIDSNCKPSIENAKKAGIATIDVYLFPCYSCGKPENQVITTSHYLKDYLKDLDFLWLDIEGPGVYWSGSHSDNQKFIQGLLDSSKTAGFKHVGIYTSESQWPGIVGSWDGGKDYPIWYANYDGAENFNDFSSFNGWTKPHMKQYAGNINECGLGIDKNYWE</sequence>
<dbReference type="Gene3D" id="3.20.20.80">
    <property type="entry name" value="Glycosidases"/>
    <property type="match status" value="1"/>
</dbReference>
<feature type="signal peptide" evidence="11">
    <location>
        <begin position="1"/>
        <end position="20"/>
    </location>
</feature>
<dbReference type="EC" id="3.2.1.17" evidence="4"/>
<evidence type="ECO:0000256" key="9">
    <source>
        <dbReference type="ARBA" id="ARBA00022801"/>
    </source>
</evidence>
<evidence type="ECO:0000256" key="6">
    <source>
        <dbReference type="ARBA" id="ARBA00022529"/>
    </source>
</evidence>
<keyword evidence="6" id="KW-0929">Antimicrobial</keyword>
<protein>
    <recommendedName>
        <fullName evidence="4">lysozyme</fullName>
        <ecNumber evidence="4">3.2.1.17</ecNumber>
    </recommendedName>
</protein>
<evidence type="ECO:0000256" key="1">
    <source>
        <dbReference type="ARBA" id="ARBA00000632"/>
    </source>
</evidence>
<keyword evidence="13" id="KW-1185">Reference proteome</keyword>
<dbReference type="EMBL" id="JAVFKY010000001">
    <property type="protein sequence ID" value="KAK5581922.1"/>
    <property type="molecule type" value="Genomic_DNA"/>
</dbReference>
<dbReference type="InterPro" id="IPR051595">
    <property type="entry name" value="GH25_Enzymes"/>
</dbReference>
<dbReference type="InterPro" id="IPR002053">
    <property type="entry name" value="Glyco_hydro_25"/>
</dbReference>
<dbReference type="CDD" id="cd06416">
    <property type="entry name" value="GH25_Lys1-like"/>
    <property type="match status" value="1"/>
</dbReference>
<comment type="subcellular location">
    <subcellularLocation>
        <location evidence="2">Secreted</location>
    </subcellularLocation>
</comment>
<dbReference type="PANTHER" id="PTHR23208">
    <property type="entry name" value="LYSOZYME PROTEIN"/>
    <property type="match status" value="1"/>
</dbReference>
<organism evidence="12 13">
    <name type="scientific">Dictyostelium firmibasis</name>
    <dbReference type="NCBI Taxonomy" id="79012"/>
    <lineage>
        <taxon>Eukaryota</taxon>
        <taxon>Amoebozoa</taxon>
        <taxon>Evosea</taxon>
        <taxon>Eumycetozoa</taxon>
        <taxon>Dictyostelia</taxon>
        <taxon>Dictyosteliales</taxon>
        <taxon>Dictyosteliaceae</taxon>
        <taxon>Dictyostelium</taxon>
    </lineage>
</organism>
<evidence type="ECO:0000256" key="3">
    <source>
        <dbReference type="ARBA" id="ARBA00010646"/>
    </source>
</evidence>
<evidence type="ECO:0000256" key="5">
    <source>
        <dbReference type="ARBA" id="ARBA00022525"/>
    </source>
</evidence>
<dbReference type="InterPro" id="IPR017853">
    <property type="entry name" value="GH"/>
</dbReference>
<name>A0AAN7U4W6_9MYCE</name>
<gene>
    <name evidence="12" type="ORF">RB653_003502</name>
</gene>
<dbReference type="Pfam" id="PF01183">
    <property type="entry name" value="Glyco_hydro_25"/>
    <property type="match status" value="1"/>
</dbReference>
<evidence type="ECO:0000313" key="13">
    <source>
        <dbReference type="Proteomes" id="UP001344447"/>
    </source>
</evidence>
<evidence type="ECO:0000313" key="12">
    <source>
        <dbReference type="EMBL" id="KAK5581922.1"/>
    </source>
</evidence>
<comment type="catalytic activity">
    <reaction evidence="1">
        <text>Hydrolysis of (1-&gt;4)-beta-linkages between N-acetylmuramic acid and N-acetyl-D-glucosamine residues in a peptidoglycan and between N-acetyl-D-glucosamine residues in chitodextrins.</text>
        <dbReference type="EC" id="3.2.1.17"/>
    </reaction>
</comment>
<dbReference type="SUPFAM" id="SSF51445">
    <property type="entry name" value="(Trans)glycosidases"/>
    <property type="match status" value="1"/>
</dbReference>
<keyword evidence="9" id="KW-0378">Hydrolase</keyword>
<dbReference type="GO" id="GO:0042742">
    <property type="term" value="P:defense response to bacterium"/>
    <property type="evidence" value="ECO:0007669"/>
    <property type="project" value="UniProtKB-KW"/>
</dbReference>
<evidence type="ECO:0000256" key="10">
    <source>
        <dbReference type="ARBA" id="ARBA00023295"/>
    </source>
</evidence>
<dbReference type="GO" id="GO:0005576">
    <property type="term" value="C:extracellular region"/>
    <property type="evidence" value="ECO:0007669"/>
    <property type="project" value="UniProtKB-SubCell"/>
</dbReference>
<keyword evidence="7" id="KW-0081">Bacteriolytic enzyme</keyword>
<keyword evidence="5" id="KW-0964">Secreted</keyword>
<evidence type="ECO:0000256" key="4">
    <source>
        <dbReference type="ARBA" id="ARBA00012732"/>
    </source>
</evidence>
<keyword evidence="10" id="KW-0326">Glycosidase</keyword>
<proteinExistence type="inferred from homology"/>
<dbReference type="GO" id="GO:0031640">
    <property type="term" value="P:killing of cells of another organism"/>
    <property type="evidence" value="ECO:0007669"/>
    <property type="project" value="UniProtKB-KW"/>
</dbReference>
<keyword evidence="8 11" id="KW-0732">Signal</keyword>
<accession>A0AAN7U4W6</accession>
<dbReference type="GO" id="GO:0003796">
    <property type="term" value="F:lysozyme activity"/>
    <property type="evidence" value="ECO:0007669"/>
    <property type="project" value="UniProtKB-EC"/>
</dbReference>
<comment type="caution">
    <text evidence="12">The sequence shown here is derived from an EMBL/GenBank/DDBJ whole genome shotgun (WGS) entry which is preliminary data.</text>
</comment>
<evidence type="ECO:0000256" key="8">
    <source>
        <dbReference type="ARBA" id="ARBA00022729"/>
    </source>
</evidence>
<reference evidence="12 13" key="1">
    <citation type="submission" date="2023-11" db="EMBL/GenBank/DDBJ databases">
        <title>Dfirmibasis_genome.</title>
        <authorList>
            <person name="Edelbroek B."/>
            <person name="Kjellin J."/>
            <person name="Jerlstrom-Hultqvist J."/>
            <person name="Soderbom F."/>
        </authorList>
    </citation>
    <scope>NUCLEOTIDE SEQUENCE [LARGE SCALE GENOMIC DNA]</scope>
    <source>
        <strain evidence="12 13">TNS-C-14</strain>
    </source>
</reference>